<keyword evidence="4 6" id="KW-1133">Transmembrane helix</keyword>
<protein>
    <recommendedName>
        <fullName evidence="7">Major facilitator superfamily (MFS) profile domain-containing protein</fullName>
    </recommendedName>
</protein>
<evidence type="ECO:0000313" key="8">
    <source>
        <dbReference type="EMBL" id="KAK2624699.1"/>
    </source>
</evidence>
<feature type="transmembrane region" description="Helical" evidence="6">
    <location>
        <begin position="68"/>
        <end position="86"/>
    </location>
</feature>
<evidence type="ECO:0000256" key="5">
    <source>
        <dbReference type="ARBA" id="ARBA00023136"/>
    </source>
</evidence>
<gene>
    <name evidence="8" type="ORF">QTJ16_005892</name>
</gene>
<dbReference type="GO" id="GO:0022857">
    <property type="term" value="F:transmembrane transporter activity"/>
    <property type="evidence" value="ECO:0007669"/>
    <property type="project" value="InterPro"/>
</dbReference>
<feature type="transmembrane region" description="Helical" evidence="6">
    <location>
        <begin position="313"/>
        <end position="334"/>
    </location>
</feature>
<dbReference type="PANTHER" id="PTHR23502">
    <property type="entry name" value="MAJOR FACILITATOR SUPERFAMILY"/>
    <property type="match status" value="1"/>
</dbReference>
<feature type="domain" description="Major facilitator superfamily (MFS) profile" evidence="7">
    <location>
        <begin position="1"/>
        <end position="372"/>
    </location>
</feature>
<organism evidence="8 9">
    <name type="scientific">Diplocarpon rosae</name>
    <dbReference type="NCBI Taxonomy" id="946125"/>
    <lineage>
        <taxon>Eukaryota</taxon>
        <taxon>Fungi</taxon>
        <taxon>Dikarya</taxon>
        <taxon>Ascomycota</taxon>
        <taxon>Pezizomycotina</taxon>
        <taxon>Leotiomycetes</taxon>
        <taxon>Helotiales</taxon>
        <taxon>Drepanopezizaceae</taxon>
        <taxon>Diplocarpon</taxon>
    </lineage>
</organism>
<feature type="transmembrane region" description="Helical" evidence="6">
    <location>
        <begin position="212"/>
        <end position="232"/>
    </location>
</feature>
<name>A0AAD9SXH0_9HELO</name>
<dbReference type="PANTHER" id="PTHR23502:SF68">
    <property type="entry name" value="MULTIDRUG TRANSPORTER, PUTATIVE (AFU_ORTHOLOGUE AFUA_3G01120)-RELATED"/>
    <property type="match status" value="1"/>
</dbReference>
<dbReference type="GO" id="GO:0016020">
    <property type="term" value="C:membrane"/>
    <property type="evidence" value="ECO:0007669"/>
    <property type="project" value="UniProtKB-SubCell"/>
</dbReference>
<dbReference type="EMBL" id="JAUBYV010000009">
    <property type="protein sequence ID" value="KAK2624699.1"/>
    <property type="molecule type" value="Genomic_DNA"/>
</dbReference>
<feature type="transmembrane region" description="Helical" evidence="6">
    <location>
        <begin position="167"/>
        <end position="192"/>
    </location>
</feature>
<keyword evidence="9" id="KW-1185">Reference proteome</keyword>
<evidence type="ECO:0000256" key="1">
    <source>
        <dbReference type="ARBA" id="ARBA00004141"/>
    </source>
</evidence>
<dbReference type="Proteomes" id="UP001285354">
    <property type="component" value="Unassembled WGS sequence"/>
</dbReference>
<evidence type="ECO:0000256" key="6">
    <source>
        <dbReference type="SAM" id="Phobius"/>
    </source>
</evidence>
<feature type="transmembrane region" description="Helical" evidence="6">
    <location>
        <begin position="278"/>
        <end position="301"/>
    </location>
</feature>
<dbReference type="InterPro" id="IPR020846">
    <property type="entry name" value="MFS_dom"/>
</dbReference>
<evidence type="ECO:0000256" key="3">
    <source>
        <dbReference type="ARBA" id="ARBA00022692"/>
    </source>
</evidence>
<accession>A0AAD9SXH0</accession>
<dbReference type="SUPFAM" id="SSF103473">
    <property type="entry name" value="MFS general substrate transporter"/>
    <property type="match status" value="1"/>
</dbReference>
<comment type="caution">
    <text evidence="8">The sequence shown here is derived from an EMBL/GenBank/DDBJ whole genome shotgun (WGS) entry which is preliminary data.</text>
</comment>
<dbReference type="AlphaFoldDB" id="A0AAD9SXH0"/>
<feature type="transmembrane region" description="Helical" evidence="6">
    <location>
        <begin position="37"/>
        <end position="56"/>
    </location>
</feature>
<evidence type="ECO:0000256" key="2">
    <source>
        <dbReference type="ARBA" id="ARBA00008335"/>
    </source>
</evidence>
<dbReference type="InterPro" id="IPR036259">
    <property type="entry name" value="MFS_trans_sf"/>
</dbReference>
<dbReference type="Pfam" id="PF07690">
    <property type="entry name" value="MFS_1"/>
    <property type="match status" value="1"/>
</dbReference>
<dbReference type="InterPro" id="IPR011701">
    <property type="entry name" value="MFS"/>
</dbReference>
<feature type="transmembrane region" description="Helical" evidence="6">
    <location>
        <begin position="98"/>
        <end position="118"/>
    </location>
</feature>
<comment type="similarity">
    <text evidence="2">Belongs to the major facilitator superfamily.</text>
</comment>
<dbReference type="PROSITE" id="PS50850">
    <property type="entry name" value="MFS"/>
    <property type="match status" value="1"/>
</dbReference>
<feature type="transmembrane region" description="Helical" evidence="6">
    <location>
        <begin position="253"/>
        <end position="272"/>
    </location>
</feature>
<dbReference type="CDD" id="cd17323">
    <property type="entry name" value="MFS_Tpo1_MDR_like"/>
    <property type="match status" value="1"/>
</dbReference>
<dbReference type="Gene3D" id="1.20.1250.20">
    <property type="entry name" value="MFS general substrate transporter like domains"/>
    <property type="match status" value="1"/>
</dbReference>
<evidence type="ECO:0000256" key="4">
    <source>
        <dbReference type="ARBA" id="ARBA00022989"/>
    </source>
</evidence>
<keyword evidence="5 6" id="KW-0472">Membrane</keyword>
<evidence type="ECO:0000313" key="9">
    <source>
        <dbReference type="Proteomes" id="UP001285354"/>
    </source>
</evidence>
<comment type="subcellular location">
    <subcellularLocation>
        <location evidence="1">Membrane</location>
        <topology evidence="1">Multi-pass membrane protein</topology>
    </subcellularLocation>
</comment>
<keyword evidence="3 6" id="KW-0812">Transmembrane</keyword>
<sequence length="381" mass="41409">MSELYGRKKLYQCCNVLFCATTIVCGEATNLGMLLAFRFWAGCAGVAPLTIGAGSIGDLMKAEQRGGAMAIFSLGPLLGPIVGPIAGGYIAESIGWRWVFRILAICSFLVTILSLLLMDETYAPTLLEARAAARRQQHSDPAYRSRYTRDLPPRIIFQRALQRPLKLLFLSPIVSLLSLHVAFVYGLLYLLFTTFTAVFTGIYAFSTGSAGLSFLGLGAGSLLGVAVMGSTSDRIYTHYQAQNGGEGKPEYRLPALMWCSGFVPVGLFWYGWSAQAQVHFIVPILGTVLIAFGMLSVMLPVQSYLVDAYTQYAASAVAAATILRSLLGAFMPLAGQPLYDKLGIGWGNSLLGFLSLAMVPVPWVFWRYGERIRGRMTVSLD</sequence>
<proteinExistence type="inferred from homology"/>
<dbReference type="FunFam" id="1.20.1250.20:FF:000011">
    <property type="entry name" value="MFS multidrug transporter, putative"/>
    <property type="match status" value="1"/>
</dbReference>
<feature type="transmembrane region" description="Helical" evidence="6">
    <location>
        <begin position="346"/>
        <end position="366"/>
    </location>
</feature>
<evidence type="ECO:0000259" key="7">
    <source>
        <dbReference type="PROSITE" id="PS50850"/>
    </source>
</evidence>
<reference evidence="8" key="1">
    <citation type="submission" date="2023-06" db="EMBL/GenBank/DDBJ databases">
        <title>Draft genome of Marssonina rosae.</title>
        <authorList>
            <person name="Cheng Q."/>
        </authorList>
    </citation>
    <scope>NUCLEOTIDE SEQUENCE</scope>
    <source>
        <strain evidence="8">R4</strain>
    </source>
</reference>